<dbReference type="OrthoDB" id="73614at2759"/>
<gene>
    <name evidence="10" type="primary">LOC104600363</name>
</gene>
<dbReference type="eggNOG" id="KOG2887">
    <property type="taxonomic scope" value="Eukaryota"/>
</dbReference>
<keyword evidence="2 8" id="KW-0813">Transport</keyword>
<dbReference type="PANTHER" id="PTHR23137:SF29">
    <property type="entry name" value="VESICLE TRANSPORT PROTEIN"/>
    <property type="match status" value="1"/>
</dbReference>
<keyword evidence="5 8" id="KW-1133">Transmembrane helix</keyword>
<evidence type="ECO:0000256" key="5">
    <source>
        <dbReference type="ARBA" id="ARBA00022989"/>
    </source>
</evidence>
<evidence type="ECO:0000256" key="8">
    <source>
        <dbReference type="RuleBase" id="RU363111"/>
    </source>
</evidence>
<evidence type="ECO:0000256" key="6">
    <source>
        <dbReference type="ARBA" id="ARBA00023136"/>
    </source>
</evidence>
<dbReference type="GO" id="GO:0012505">
    <property type="term" value="C:endomembrane system"/>
    <property type="evidence" value="ECO:0007669"/>
    <property type="project" value="UniProtKB-ARBA"/>
</dbReference>
<accession>A0A1U8AHM1</accession>
<dbReference type="OMA" id="ISCCDTE"/>
<evidence type="ECO:0000313" key="10">
    <source>
        <dbReference type="RefSeq" id="XP_010261569.1"/>
    </source>
</evidence>
<dbReference type="InterPro" id="IPR007305">
    <property type="entry name" value="Vesicle_transpt_Got1/SFT2"/>
</dbReference>
<keyword evidence="4 8" id="KW-0653">Protein transport</keyword>
<dbReference type="Proteomes" id="UP000189703">
    <property type="component" value="Unplaced"/>
</dbReference>
<evidence type="ECO:0000256" key="2">
    <source>
        <dbReference type="ARBA" id="ARBA00022448"/>
    </source>
</evidence>
<dbReference type="InterPro" id="IPR011691">
    <property type="entry name" value="Vesicle_transpt_SFT2"/>
</dbReference>
<evidence type="ECO:0000256" key="4">
    <source>
        <dbReference type="ARBA" id="ARBA00022927"/>
    </source>
</evidence>
<sequence>MWKPNLPMFDGDEEHDENLLGESDGLFSLSPLQRIYGFAASLVAGLVCMLLSLIVFAKPIKFAIIFSFGNLLAVGSTAFLIGPGQQLRMMLDPVRIYATVIYIGSVVLALICALWFHNKILTLLAMITEICALIWYGLSYIPFARRLVSELFISCCDTDIN</sequence>
<dbReference type="PANTHER" id="PTHR23137">
    <property type="entry name" value="VESICLE TRANSPORT PROTEIN-RELATED"/>
    <property type="match status" value="1"/>
</dbReference>
<dbReference type="RefSeq" id="XP_010261569.1">
    <property type="nucleotide sequence ID" value="XM_010263267.2"/>
</dbReference>
<organism evidence="9 10">
    <name type="scientific">Nelumbo nucifera</name>
    <name type="common">Sacred lotus</name>
    <dbReference type="NCBI Taxonomy" id="4432"/>
    <lineage>
        <taxon>Eukaryota</taxon>
        <taxon>Viridiplantae</taxon>
        <taxon>Streptophyta</taxon>
        <taxon>Embryophyta</taxon>
        <taxon>Tracheophyta</taxon>
        <taxon>Spermatophyta</taxon>
        <taxon>Magnoliopsida</taxon>
        <taxon>Proteales</taxon>
        <taxon>Nelumbonaceae</taxon>
        <taxon>Nelumbo</taxon>
    </lineage>
</organism>
<dbReference type="GO" id="GO:0015031">
    <property type="term" value="P:protein transport"/>
    <property type="evidence" value="ECO:0007669"/>
    <property type="project" value="UniProtKB-KW"/>
</dbReference>
<reference evidence="10" key="1">
    <citation type="submission" date="2025-08" db="UniProtKB">
        <authorList>
            <consortium name="RefSeq"/>
        </authorList>
    </citation>
    <scope>IDENTIFICATION</scope>
</reference>
<feature type="transmembrane region" description="Helical" evidence="8">
    <location>
        <begin position="122"/>
        <end position="143"/>
    </location>
</feature>
<protein>
    <recommendedName>
        <fullName evidence="8">Vesicle transport protein</fullName>
    </recommendedName>
</protein>
<evidence type="ECO:0000256" key="7">
    <source>
        <dbReference type="ARBA" id="ARBA00025800"/>
    </source>
</evidence>
<keyword evidence="3 8" id="KW-0812">Transmembrane</keyword>
<dbReference type="KEGG" id="nnu:104600363"/>
<comment type="similarity">
    <text evidence="7 8">Belongs to the SFT2 family.</text>
</comment>
<keyword evidence="9" id="KW-1185">Reference proteome</keyword>
<dbReference type="STRING" id="4432.A0A1U8AHM1"/>
<dbReference type="GeneID" id="104600363"/>
<feature type="transmembrane region" description="Helical" evidence="8">
    <location>
        <begin position="94"/>
        <end position="116"/>
    </location>
</feature>
<evidence type="ECO:0000313" key="9">
    <source>
        <dbReference type="Proteomes" id="UP000189703"/>
    </source>
</evidence>
<keyword evidence="6 8" id="KW-0472">Membrane</keyword>
<feature type="transmembrane region" description="Helical" evidence="8">
    <location>
        <begin position="62"/>
        <end position="82"/>
    </location>
</feature>
<dbReference type="GO" id="GO:0016020">
    <property type="term" value="C:membrane"/>
    <property type="evidence" value="ECO:0007669"/>
    <property type="project" value="UniProtKB-SubCell"/>
</dbReference>
<dbReference type="InParanoid" id="A0A1U8AHM1"/>
<dbReference type="Pfam" id="PF04178">
    <property type="entry name" value="Got1"/>
    <property type="match status" value="1"/>
</dbReference>
<evidence type="ECO:0000256" key="3">
    <source>
        <dbReference type="ARBA" id="ARBA00022692"/>
    </source>
</evidence>
<dbReference type="AlphaFoldDB" id="A0A1U8AHM1"/>
<feature type="transmembrane region" description="Helical" evidence="8">
    <location>
        <begin position="35"/>
        <end position="56"/>
    </location>
</feature>
<evidence type="ECO:0000256" key="1">
    <source>
        <dbReference type="ARBA" id="ARBA00004141"/>
    </source>
</evidence>
<dbReference type="GO" id="GO:0016192">
    <property type="term" value="P:vesicle-mediated transport"/>
    <property type="evidence" value="ECO:0007669"/>
    <property type="project" value="InterPro"/>
</dbReference>
<dbReference type="GO" id="GO:0005737">
    <property type="term" value="C:cytoplasm"/>
    <property type="evidence" value="ECO:0007669"/>
    <property type="project" value="UniProtKB-ARBA"/>
</dbReference>
<name>A0A1U8AHM1_NELNU</name>
<comment type="subcellular location">
    <subcellularLocation>
        <location evidence="1 8">Membrane</location>
        <topology evidence="1 8">Multi-pass membrane protein</topology>
    </subcellularLocation>
</comment>
<proteinExistence type="inferred from homology"/>
<comment type="function">
    <text evidence="8">May be involved in fusion of retrograde transport vesicles derived from an endocytic compartment with the Golgi complex.</text>
</comment>
<dbReference type="FunCoup" id="A0A1U8AHM1">
    <property type="interactions" value="3092"/>
</dbReference>